<dbReference type="SUPFAM" id="SSF51161">
    <property type="entry name" value="Trimeric LpxA-like enzymes"/>
    <property type="match status" value="1"/>
</dbReference>
<dbReference type="Pfam" id="PF14602">
    <property type="entry name" value="Hexapep_2"/>
    <property type="match status" value="1"/>
</dbReference>
<organism evidence="1 2">
    <name type="scientific">Rhodococcus oxybenzonivorans</name>
    <dbReference type="NCBI Taxonomy" id="1990687"/>
    <lineage>
        <taxon>Bacteria</taxon>
        <taxon>Bacillati</taxon>
        <taxon>Actinomycetota</taxon>
        <taxon>Actinomycetes</taxon>
        <taxon>Mycobacteriales</taxon>
        <taxon>Nocardiaceae</taxon>
        <taxon>Rhodococcus</taxon>
    </lineage>
</organism>
<dbReference type="Proteomes" id="UP001185863">
    <property type="component" value="Unassembled WGS sequence"/>
</dbReference>
<dbReference type="Gene3D" id="2.160.10.10">
    <property type="entry name" value="Hexapeptide repeat proteins"/>
    <property type="match status" value="1"/>
</dbReference>
<dbReference type="EMBL" id="JAWLUP010000075">
    <property type="protein sequence ID" value="MDV7267194.1"/>
    <property type="molecule type" value="Genomic_DNA"/>
</dbReference>
<dbReference type="RefSeq" id="WP_317745940.1">
    <property type="nucleotide sequence ID" value="NZ_JAWLUP010000075.1"/>
</dbReference>
<name>A0AAE4V3P6_9NOCA</name>
<dbReference type="Pfam" id="PF00132">
    <property type="entry name" value="Hexapep"/>
    <property type="match status" value="1"/>
</dbReference>
<comment type="caution">
    <text evidence="1">The sequence shown here is derived from an EMBL/GenBank/DDBJ whole genome shotgun (WGS) entry which is preliminary data.</text>
</comment>
<dbReference type="CDD" id="cd04647">
    <property type="entry name" value="LbH_MAT_like"/>
    <property type="match status" value="1"/>
</dbReference>
<accession>A0AAE4V3P6</accession>
<evidence type="ECO:0000313" key="1">
    <source>
        <dbReference type="EMBL" id="MDV7267194.1"/>
    </source>
</evidence>
<proteinExistence type="predicted"/>
<sequence length="234" mass="25499">MTEPRKYIDQKMMKSAQRLLEASGRRYPISDQLPAEYLFSEILLRATQAVRGGLRFRRISFVGRRVQVRGKRQLSVGRGVSIGDDTTIDARSIMGVTLRAGSRLGRRGIITSTSHLSLMGKGVEIGQRSGIGDFFHLGASGGVRIGDDVIIGPYFVVHSQEHRYESPDRPIREQGTIQLPVEIGDNCWIGSRVTLLAGTKIGPRTVVASGAVVRGEHAGNEILAGIPARSVRAI</sequence>
<dbReference type="InterPro" id="IPR051159">
    <property type="entry name" value="Hexapeptide_acetyltransf"/>
</dbReference>
<dbReference type="InterPro" id="IPR001451">
    <property type="entry name" value="Hexapep"/>
</dbReference>
<evidence type="ECO:0000313" key="2">
    <source>
        <dbReference type="Proteomes" id="UP001185863"/>
    </source>
</evidence>
<reference evidence="1" key="1">
    <citation type="submission" date="2023-10" db="EMBL/GenBank/DDBJ databases">
        <title>Development of a sustainable strategy for remediation of hydrocarbon-contaminated territories based on the waste exchange concept.</title>
        <authorList>
            <person name="Krivoruchko A."/>
        </authorList>
    </citation>
    <scope>NUCLEOTIDE SEQUENCE</scope>
    <source>
        <strain evidence="1">IEGM 68</strain>
    </source>
</reference>
<protein>
    <submittedName>
        <fullName evidence="1">DapH/DapD/GlmU-related protein</fullName>
    </submittedName>
</protein>
<dbReference type="PANTHER" id="PTHR23416">
    <property type="entry name" value="SIALIC ACID SYNTHASE-RELATED"/>
    <property type="match status" value="1"/>
</dbReference>
<gene>
    <name evidence="1" type="ORF">R4315_21940</name>
</gene>
<dbReference type="InterPro" id="IPR011004">
    <property type="entry name" value="Trimer_LpxA-like_sf"/>
</dbReference>
<dbReference type="AlphaFoldDB" id="A0AAE4V3P6"/>